<name>A0ABX2R923_9THEO</name>
<dbReference type="GO" id="GO:0016301">
    <property type="term" value="F:kinase activity"/>
    <property type="evidence" value="ECO:0007669"/>
    <property type="project" value="UniProtKB-KW"/>
</dbReference>
<evidence type="ECO:0000256" key="1">
    <source>
        <dbReference type="ARBA" id="ARBA00022679"/>
    </source>
</evidence>
<gene>
    <name evidence="4" type="ORF">HDG70_001396</name>
</gene>
<dbReference type="SUPFAM" id="SSF53448">
    <property type="entry name" value="Nucleotide-diphospho-sugar transferases"/>
    <property type="match status" value="1"/>
</dbReference>
<sequence>MKLVILAAGVGSRLYPLTSDRPKAMIEINGKTIIEKQIEQALKRGIKAEDIYVVGGYRIEALKKVLPPGVKLIENPEYNTKNNVYSVALLKDHLSDGFILFNSDVVFAPQILDELFSENYPDVLVVDDVNPLDEEDMKVVIEDGFITHISKKVNPREAQGEYIGILRFSRDIARKVINRCWEMVEAGEVNGWYETALNTLLPELKIRPVSTRGYLWTEIDDFKDLEYAREIAQKINW</sequence>
<keyword evidence="4" id="KW-0418">Kinase</keyword>
<organism evidence="4 5">
    <name type="scientific">Carboxydothermus ferrireducens DSM 11255</name>
    <dbReference type="NCBI Taxonomy" id="1119529"/>
    <lineage>
        <taxon>Bacteria</taxon>
        <taxon>Bacillati</taxon>
        <taxon>Bacillota</taxon>
        <taxon>Clostridia</taxon>
        <taxon>Thermoanaerobacterales</taxon>
        <taxon>Thermoanaerobacteraceae</taxon>
        <taxon>Carboxydothermus</taxon>
    </lineage>
</organism>
<evidence type="ECO:0000313" key="4">
    <source>
        <dbReference type="EMBL" id="NYE57681.1"/>
    </source>
</evidence>
<dbReference type="PANTHER" id="PTHR43584:SF8">
    <property type="entry name" value="N-ACETYLMURAMATE ALPHA-1-PHOSPHATE URIDYLYLTRANSFERASE"/>
    <property type="match status" value="1"/>
</dbReference>
<evidence type="ECO:0000256" key="2">
    <source>
        <dbReference type="ARBA" id="ARBA00022695"/>
    </source>
</evidence>
<keyword evidence="2" id="KW-0548">Nucleotidyltransferase</keyword>
<keyword evidence="5" id="KW-1185">Reference proteome</keyword>
<dbReference type="InterPro" id="IPR025877">
    <property type="entry name" value="MobA-like_NTP_Trfase"/>
</dbReference>
<reference evidence="4 5" key="1">
    <citation type="submission" date="2020-07" db="EMBL/GenBank/DDBJ databases">
        <title>Genomic Encyclopedia of Type Strains, Phase III (KMG-III): the genomes of soil and plant-associated and newly described type strains.</title>
        <authorList>
            <person name="Whitman W."/>
        </authorList>
    </citation>
    <scope>NUCLEOTIDE SEQUENCE [LARGE SCALE GENOMIC DNA]</scope>
    <source>
        <strain evidence="4 5">DSM 11255</strain>
    </source>
</reference>
<dbReference type="Pfam" id="PF12804">
    <property type="entry name" value="NTP_transf_3"/>
    <property type="match status" value="1"/>
</dbReference>
<comment type="caution">
    <text evidence="4">The sequence shown here is derived from an EMBL/GenBank/DDBJ whole genome shotgun (WGS) entry which is preliminary data.</text>
</comment>
<dbReference type="EMBL" id="JACCBS010000002">
    <property type="protein sequence ID" value="NYE57681.1"/>
    <property type="molecule type" value="Genomic_DNA"/>
</dbReference>
<dbReference type="InterPro" id="IPR050065">
    <property type="entry name" value="GlmU-like"/>
</dbReference>
<protein>
    <submittedName>
        <fullName evidence="4">Choline kinase</fullName>
    </submittedName>
</protein>
<dbReference type="RefSeq" id="WP_011345450.1">
    <property type="nucleotide sequence ID" value="NZ_ATYG01000017.1"/>
</dbReference>
<dbReference type="CDD" id="cd02523">
    <property type="entry name" value="PC_cytidylyltransferase"/>
    <property type="match status" value="1"/>
</dbReference>
<keyword evidence="1" id="KW-0808">Transferase</keyword>
<accession>A0ABX2R923</accession>
<evidence type="ECO:0000313" key="5">
    <source>
        <dbReference type="Proteomes" id="UP000604066"/>
    </source>
</evidence>
<evidence type="ECO:0000259" key="3">
    <source>
        <dbReference type="Pfam" id="PF12804"/>
    </source>
</evidence>
<dbReference type="InterPro" id="IPR029044">
    <property type="entry name" value="Nucleotide-diphossugar_trans"/>
</dbReference>
<proteinExistence type="predicted"/>
<dbReference type="Gene3D" id="3.90.550.10">
    <property type="entry name" value="Spore Coat Polysaccharide Biosynthesis Protein SpsA, Chain A"/>
    <property type="match status" value="1"/>
</dbReference>
<dbReference type="PANTHER" id="PTHR43584">
    <property type="entry name" value="NUCLEOTIDYL TRANSFERASE"/>
    <property type="match status" value="1"/>
</dbReference>
<feature type="domain" description="MobA-like NTP transferase" evidence="3">
    <location>
        <begin position="4"/>
        <end position="118"/>
    </location>
</feature>
<dbReference type="Proteomes" id="UP000604066">
    <property type="component" value="Unassembled WGS sequence"/>
</dbReference>